<keyword evidence="2" id="KW-0813">Transport</keyword>
<keyword evidence="3" id="KW-1003">Cell membrane</keyword>
<dbReference type="RefSeq" id="WP_343814692.1">
    <property type="nucleotide sequence ID" value="NZ_BAAADS010000022.1"/>
</dbReference>
<dbReference type="InterPro" id="IPR055348">
    <property type="entry name" value="DctQ"/>
</dbReference>
<dbReference type="InterPro" id="IPR007387">
    <property type="entry name" value="TRAP_DctQ"/>
</dbReference>
<proteinExistence type="inferred from homology"/>
<keyword evidence="6 9" id="KW-1133">Transmembrane helix</keyword>
<keyword evidence="7 9" id="KW-0472">Membrane</keyword>
<organism evidence="11 12">
    <name type="scientific">Virgibacillus siamensis</name>
    <dbReference type="NCBI Taxonomy" id="480071"/>
    <lineage>
        <taxon>Bacteria</taxon>
        <taxon>Bacillati</taxon>
        <taxon>Bacillota</taxon>
        <taxon>Bacilli</taxon>
        <taxon>Bacillales</taxon>
        <taxon>Bacillaceae</taxon>
        <taxon>Virgibacillus</taxon>
    </lineage>
</organism>
<dbReference type="Proteomes" id="UP001500866">
    <property type="component" value="Unassembled WGS sequence"/>
</dbReference>
<evidence type="ECO:0000256" key="4">
    <source>
        <dbReference type="ARBA" id="ARBA00022519"/>
    </source>
</evidence>
<keyword evidence="4" id="KW-0997">Cell inner membrane</keyword>
<keyword evidence="12" id="KW-1185">Reference proteome</keyword>
<feature type="transmembrane region" description="Helical" evidence="9">
    <location>
        <begin position="44"/>
        <end position="62"/>
    </location>
</feature>
<sequence length="161" mass="18142">MTKWLNYVEEFIVVSSLIIMSVVAFGNVITRNFFGLSLSFNEEITVNLFVLLTFVGTSIGVRENAHLGFSLLFDKSPLTIKRIIILLVGILSILFFLIITYYGFKMVQYQLEVNKTTPALGWPQWLFSLGLPFGTLLCIIRSVEATLKEWKGLSLPQGGIK</sequence>
<feature type="transmembrane region" description="Helical" evidence="9">
    <location>
        <begin position="83"/>
        <end position="104"/>
    </location>
</feature>
<gene>
    <name evidence="11" type="ORF">GCM10009001_29230</name>
</gene>
<comment type="subcellular location">
    <subcellularLocation>
        <location evidence="1">Cell inner membrane</location>
        <topology evidence="1">Multi-pass membrane protein</topology>
    </subcellularLocation>
</comment>
<feature type="transmembrane region" description="Helical" evidence="9">
    <location>
        <begin position="12"/>
        <end position="29"/>
    </location>
</feature>
<keyword evidence="5 9" id="KW-0812">Transmembrane</keyword>
<evidence type="ECO:0000313" key="11">
    <source>
        <dbReference type="EMBL" id="GAA0610063.1"/>
    </source>
</evidence>
<comment type="similarity">
    <text evidence="8">Belongs to the TRAP transporter small permease family.</text>
</comment>
<evidence type="ECO:0000256" key="5">
    <source>
        <dbReference type="ARBA" id="ARBA00022692"/>
    </source>
</evidence>
<dbReference type="EMBL" id="BAAADS010000022">
    <property type="protein sequence ID" value="GAA0610063.1"/>
    <property type="molecule type" value="Genomic_DNA"/>
</dbReference>
<evidence type="ECO:0000256" key="6">
    <source>
        <dbReference type="ARBA" id="ARBA00022989"/>
    </source>
</evidence>
<name>A0ABN1GET6_9BACI</name>
<evidence type="ECO:0000256" key="1">
    <source>
        <dbReference type="ARBA" id="ARBA00004429"/>
    </source>
</evidence>
<evidence type="ECO:0000256" key="2">
    <source>
        <dbReference type="ARBA" id="ARBA00022448"/>
    </source>
</evidence>
<reference evidence="11 12" key="1">
    <citation type="journal article" date="2019" name="Int. J. Syst. Evol. Microbiol.">
        <title>The Global Catalogue of Microorganisms (GCM) 10K type strain sequencing project: providing services to taxonomists for standard genome sequencing and annotation.</title>
        <authorList>
            <consortium name="The Broad Institute Genomics Platform"/>
            <consortium name="The Broad Institute Genome Sequencing Center for Infectious Disease"/>
            <person name="Wu L."/>
            <person name="Ma J."/>
        </authorList>
    </citation>
    <scope>NUCLEOTIDE SEQUENCE [LARGE SCALE GENOMIC DNA]</scope>
    <source>
        <strain evidence="11 12">JCM 15395</strain>
    </source>
</reference>
<comment type="caution">
    <text evidence="11">The sequence shown here is derived from an EMBL/GenBank/DDBJ whole genome shotgun (WGS) entry which is preliminary data.</text>
</comment>
<evidence type="ECO:0000256" key="8">
    <source>
        <dbReference type="ARBA" id="ARBA00038436"/>
    </source>
</evidence>
<evidence type="ECO:0000256" key="3">
    <source>
        <dbReference type="ARBA" id="ARBA00022475"/>
    </source>
</evidence>
<feature type="transmembrane region" description="Helical" evidence="9">
    <location>
        <begin position="124"/>
        <end position="143"/>
    </location>
</feature>
<feature type="domain" description="Tripartite ATP-independent periplasmic transporters DctQ component" evidence="10">
    <location>
        <begin position="20"/>
        <end position="151"/>
    </location>
</feature>
<dbReference type="PANTHER" id="PTHR35011">
    <property type="entry name" value="2,3-DIKETO-L-GULONATE TRAP TRANSPORTER SMALL PERMEASE PROTEIN YIAM"/>
    <property type="match status" value="1"/>
</dbReference>
<dbReference type="Pfam" id="PF04290">
    <property type="entry name" value="DctQ"/>
    <property type="match status" value="1"/>
</dbReference>
<protein>
    <recommendedName>
        <fullName evidence="10">Tripartite ATP-independent periplasmic transporters DctQ component domain-containing protein</fullName>
    </recommendedName>
</protein>
<evidence type="ECO:0000313" key="12">
    <source>
        <dbReference type="Proteomes" id="UP001500866"/>
    </source>
</evidence>
<evidence type="ECO:0000256" key="7">
    <source>
        <dbReference type="ARBA" id="ARBA00023136"/>
    </source>
</evidence>
<accession>A0ABN1GET6</accession>
<evidence type="ECO:0000259" key="10">
    <source>
        <dbReference type="Pfam" id="PF04290"/>
    </source>
</evidence>
<evidence type="ECO:0000256" key="9">
    <source>
        <dbReference type="SAM" id="Phobius"/>
    </source>
</evidence>
<dbReference type="PANTHER" id="PTHR35011:SF2">
    <property type="entry name" value="2,3-DIKETO-L-GULONATE TRAP TRANSPORTER SMALL PERMEASE PROTEIN YIAM"/>
    <property type="match status" value="1"/>
</dbReference>